<comment type="caution">
    <text evidence="5">The sequence shown here is derived from an EMBL/GenBank/DDBJ whole genome shotgun (WGS) entry which is preliminary data.</text>
</comment>
<dbReference type="Proteomes" id="UP000886998">
    <property type="component" value="Unassembled WGS sequence"/>
</dbReference>
<dbReference type="Gene3D" id="2.60.40.1520">
    <property type="entry name" value="Hemocyanin, C-terminal domain"/>
    <property type="match status" value="1"/>
</dbReference>
<dbReference type="EMBL" id="BMAV01012433">
    <property type="protein sequence ID" value="GFY59118.1"/>
    <property type="molecule type" value="Genomic_DNA"/>
</dbReference>
<evidence type="ECO:0000313" key="6">
    <source>
        <dbReference type="Proteomes" id="UP000886998"/>
    </source>
</evidence>
<feature type="region of interest" description="Disordered" evidence="3">
    <location>
        <begin position="13"/>
        <end position="33"/>
    </location>
</feature>
<sequence length="109" mass="12196">MTVVIPGLNKVRRNSNESAVTSEGSTSHNELINGAESGPEVLVDHSYCSCGWPEYSLVPRGSRKGMDFVLFAMLTDYEEDREEELSAPYHNPEHRSMAARYQMLSDNEA</sequence>
<evidence type="ECO:0000313" key="5">
    <source>
        <dbReference type="EMBL" id="GFY59118.1"/>
    </source>
</evidence>
<gene>
    <name evidence="5" type="primary">NCL1_57038</name>
    <name evidence="5" type="ORF">TNIN_29641</name>
</gene>
<dbReference type="SUPFAM" id="SSF81296">
    <property type="entry name" value="E set domains"/>
    <property type="match status" value="1"/>
</dbReference>
<keyword evidence="1" id="KW-0479">Metal-binding</keyword>
<dbReference type="InterPro" id="IPR037020">
    <property type="entry name" value="Hemocyanin_C_sf"/>
</dbReference>
<dbReference type="PANTHER" id="PTHR11511">
    <property type="entry name" value="LARVAL STORAGE PROTEIN/PHENOLOXIDASE"/>
    <property type="match status" value="1"/>
</dbReference>
<feature type="domain" description="Hemocyanin C-terminal" evidence="4">
    <location>
        <begin position="4"/>
        <end position="88"/>
    </location>
</feature>
<dbReference type="InterPro" id="IPR013788">
    <property type="entry name" value="Hemocyanin/hexamerin"/>
</dbReference>
<name>A0A8X7C9X2_9ARAC</name>
<protein>
    <submittedName>
        <fullName evidence="5">Hemocyanin F chain</fullName>
    </submittedName>
</protein>
<dbReference type="InterPro" id="IPR014756">
    <property type="entry name" value="Ig_E-set"/>
</dbReference>
<evidence type="ECO:0000259" key="4">
    <source>
        <dbReference type="Pfam" id="PF03723"/>
    </source>
</evidence>
<accession>A0A8X7C9X2</accession>
<dbReference type="Pfam" id="PF03723">
    <property type="entry name" value="Hemocyanin_C"/>
    <property type="match status" value="1"/>
</dbReference>
<keyword evidence="6" id="KW-1185">Reference proteome</keyword>
<reference evidence="5" key="1">
    <citation type="submission" date="2020-08" db="EMBL/GenBank/DDBJ databases">
        <title>Multicomponent nature underlies the extraordinary mechanical properties of spider dragline silk.</title>
        <authorList>
            <person name="Kono N."/>
            <person name="Nakamura H."/>
            <person name="Mori M."/>
            <person name="Yoshida Y."/>
            <person name="Ohtoshi R."/>
            <person name="Malay A.D."/>
            <person name="Moran D.A.P."/>
            <person name="Tomita M."/>
            <person name="Numata K."/>
            <person name="Arakawa K."/>
        </authorList>
    </citation>
    <scope>NUCLEOTIDE SEQUENCE</scope>
</reference>
<feature type="compositionally biased region" description="Polar residues" evidence="3">
    <location>
        <begin position="16"/>
        <end position="30"/>
    </location>
</feature>
<evidence type="ECO:0000256" key="1">
    <source>
        <dbReference type="ARBA" id="ARBA00022723"/>
    </source>
</evidence>
<dbReference type="GO" id="GO:0046872">
    <property type="term" value="F:metal ion binding"/>
    <property type="evidence" value="ECO:0007669"/>
    <property type="project" value="UniProtKB-KW"/>
</dbReference>
<dbReference type="AlphaFoldDB" id="A0A8X7C9X2"/>
<proteinExistence type="predicted"/>
<organism evidence="5 6">
    <name type="scientific">Trichonephila inaurata madagascariensis</name>
    <dbReference type="NCBI Taxonomy" id="2747483"/>
    <lineage>
        <taxon>Eukaryota</taxon>
        <taxon>Metazoa</taxon>
        <taxon>Ecdysozoa</taxon>
        <taxon>Arthropoda</taxon>
        <taxon>Chelicerata</taxon>
        <taxon>Arachnida</taxon>
        <taxon>Araneae</taxon>
        <taxon>Araneomorphae</taxon>
        <taxon>Entelegynae</taxon>
        <taxon>Araneoidea</taxon>
        <taxon>Nephilidae</taxon>
        <taxon>Trichonephila</taxon>
        <taxon>Trichonephila inaurata</taxon>
    </lineage>
</organism>
<dbReference type="InterPro" id="IPR005203">
    <property type="entry name" value="Hemocyanin_C"/>
</dbReference>
<evidence type="ECO:0000256" key="2">
    <source>
        <dbReference type="ARBA" id="ARBA00023008"/>
    </source>
</evidence>
<dbReference type="OrthoDB" id="8195137at2759"/>
<evidence type="ECO:0000256" key="3">
    <source>
        <dbReference type="SAM" id="MobiDB-lite"/>
    </source>
</evidence>
<keyword evidence="2" id="KW-0186">Copper</keyword>
<dbReference type="PANTHER" id="PTHR11511:SF4">
    <property type="entry name" value="PHENOLOXIDASE 2-RELATED"/>
    <property type="match status" value="1"/>
</dbReference>